<feature type="region of interest" description="Disordered" evidence="5">
    <location>
        <begin position="304"/>
        <end position="406"/>
    </location>
</feature>
<gene>
    <name evidence="9" type="primary">LOC136995124</name>
</gene>
<name>A0ABM4G1A1_9AVES</name>
<evidence type="ECO:0000256" key="2">
    <source>
        <dbReference type="ARBA" id="ARBA00022801"/>
    </source>
</evidence>
<dbReference type="PRINTS" id="PR00722">
    <property type="entry name" value="CHYMOTRYPSIN"/>
</dbReference>
<feature type="compositionally biased region" description="Gly residues" evidence="5">
    <location>
        <begin position="327"/>
        <end position="353"/>
    </location>
</feature>
<evidence type="ECO:0000256" key="3">
    <source>
        <dbReference type="ARBA" id="ARBA00022825"/>
    </source>
</evidence>
<dbReference type="InterPro" id="IPR001314">
    <property type="entry name" value="Peptidase_S1A"/>
</dbReference>
<dbReference type="PROSITE" id="PS00134">
    <property type="entry name" value="TRYPSIN_HIS"/>
    <property type="match status" value="1"/>
</dbReference>
<dbReference type="PROSITE" id="PS50240">
    <property type="entry name" value="TRYPSIN_DOM"/>
    <property type="match status" value="1"/>
</dbReference>
<feature type="compositionally biased region" description="Gly residues" evidence="5">
    <location>
        <begin position="397"/>
        <end position="406"/>
    </location>
</feature>
<keyword evidence="6" id="KW-0732">Signal</keyword>
<evidence type="ECO:0000256" key="1">
    <source>
        <dbReference type="ARBA" id="ARBA00022670"/>
    </source>
</evidence>
<dbReference type="Pfam" id="PF00089">
    <property type="entry name" value="Trypsin"/>
    <property type="match status" value="1"/>
</dbReference>
<evidence type="ECO:0000313" key="8">
    <source>
        <dbReference type="Proteomes" id="UP001652627"/>
    </source>
</evidence>
<keyword evidence="2" id="KW-0378">Hydrolase</keyword>
<dbReference type="InterPro" id="IPR001254">
    <property type="entry name" value="Trypsin_dom"/>
</dbReference>
<dbReference type="CDD" id="cd00190">
    <property type="entry name" value="Tryp_SPc"/>
    <property type="match status" value="1"/>
</dbReference>
<dbReference type="InterPro" id="IPR018114">
    <property type="entry name" value="TRYPSIN_HIS"/>
</dbReference>
<feature type="compositionally biased region" description="Basic and acidic residues" evidence="5">
    <location>
        <begin position="317"/>
        <end position="326"/>
    </location>
</feature>
<dbReference type="Proteomes" id="UP001652627">
    <property type="component" value="Chromosome 38"/>
</dbReference>
<keyword evidence="1" id="KW-0645">Protease</keyword>
<dbReference type="SUPFAM" id="SSF50494">
    <property type="entry name" value="Trypsin-like serine proteases"/>
    <property type="match status" value="1"/>
</dbReference>
<sequence>MTARTDARGRGTMRRRGALLLLLLAHVEFGAGATRTPPAEPECGRQRELGRVVGGSDARPGEWPWQVSLQHRGEHVCGGTLLAPQWVLSAAHCFQGPNGSRSEPSDWRAVLGRLRLRGAGGQERAVAALVVHEGYRGVEGGHDLALVRLAAPAVPGPRVGPICLPRPRHPFAFGTTCWVTGWGDVAENVSLPAGSPLQKAPVDLLSPDTCNCLYGTLRRRELARPARATMVCGGAPGGGRGACQVRGDAGGRGGGDTDREGLGGTWMYGNTEDVDMEGHGGRGEHGHGGHGYGGYGEHGHGGSWGDMDMGDMENMDAEGHGGHGEHGYGGYGEHGHGGSWGDTEGRGQGGLGGNVDVDVGEHGGRGLTGDMEGHGERGMGDMENMDMEGHGEHGLGNTRGHGHGGT</sequence>
<evidence type="ECO:0000256" key="6">
    <source>
        <dbReference type="SAM" id="SignalP"/>
    </source>
</evidence>
<dbReference type="PANTHER" id="PTHR24252">
    <property type="entry name" value="ACROSIN-RELATED"/>
    <property type="match status" value="1"/>
</dbReference>
<keyword evidence="8" id="KW-1185">Reference proteome</keyword>
<organism evidence="8 9">
    <name type="scientific">Apteryx mantelli</name>
    <name type="common">North Island brown kiwi</name>
    <dbReference type="NCBI Taxonomy" id="2696672"/>
    <lineage>
        <taxon>Eukaryota</taxon>
        <taxon>Metazoa</taxon>
        <taxon>Chordata</taxon>
        <taxon>Craniata</taxon>
        <taxon>Vertebrata</taxon>
        <taxon>Euteleostomi</taxon>
        <taxon>Archelosauria</taxon>
        <taxon>Archosauria</taxon>
        <taxon>Dinosauria</taxon>
        <taxon>Saurischia</taxon>
        <taxon>Theropoda</taxon>
        <taxon>Coelurosauria</taxon>
        <taxon>Aves</taxon>
        <taxon>Palaeognathae</taxon>
        <taxon>Apterygiformes</taxon>
        <taxon>Apterygidae</taxon>
        <taxon>Apteryx</taxon>
    </lineage>
</organism>
<feature type="compositionally biased region" description="Basic and acidic residues" evidence="5">
    <location>
        <begin position="371"/>
        <end position="380"/>
    </location>
</feature>
<proteinExistence type="predicted"/>
<evidence type="ECO:0000256" key="5">
    <source>
        <dbReference type="SAM" id="MobiDB-lite"/>
    </source>
</evidence>
<dbReference type="SMART" id="SM00020">
    <property type="entry name" value="Tryp_SPc"/>
    <property type="match status" value="1"/>
</dbReference>
<keyword evidence="4" id="KW-1015">Disulfide bond</keyword>
<evidence type="ECO:0000259" key="7">
    <source>
        <dbReference type="PROSITE" id="PS50240"/>
    </source>
</evidence>
<protein>
    <submittedName>
        <fullName evidence="9">Serine protease 33-like</fullName>
    </submittedName>
</protein>
<evidence type="ECO:0000256" key="4">
    <source>
        <dbReference type="ARBA" id="ARBA00023157"/>
    </source>
</evidence>
<dbReference type="RefSeq" id="XP_067170983.1">
    <property type="nucleotide sequence ID" value="XM_067314882.1"/>
</dbReference>
<dbReference type="GeneID" id="136995124"/>
<accession>A0ABM4G1A1</accession>
<feature type="signal peptide" evidence="6">
    <location>
        <begin position="1"/>
        <end position="33"/>
    </location>
</feature>
<dbReference type="PANTHER" id="PTHR24252:SF7">
    <property type="entry name" value="HYALIN"/>
    <property type="match status" value="1"/>
</dbReference>
<dbReference type="InterPro" id="IPR043504">
    <property type="entry name" value="Peptidase_S1_PA_chymotrypsin"/>
</dbReference>
<keyword evidence="3" id="KW-0720">Serine protease</keyword>
<feature type="domain" description="Peptidase S1" evidence="7">
    <location>
        <begin position="52"/>
        <end position="310"/>
    </location>
</feature>
<reference evidence="9" key="1">
    <citation type="submission" date="2025-08" db="UniProtKB">
        <authorList>
            <consortium name="RefSeq"/>
        </authorList>
    </citation>
    <scope>IDENTIFICATION</scope>
    <source>
        <tissue evidence="9">Blood</tissue>
    </source>
</reference>
<dbReference type="Gene3D" id="2.40.10.10">
    <property type="entry name" value="Trypsin-like serine proteases"/>
    <property type="match status" value="1"/>
</dbReference>
<evidence type="ECO:0000313" key="9">
    <source>
        <dbReference type="RefSeq" id="XP_067170983.1"/>
    </source>
</evidence>
<feature type="chain" id="PRO_5046139798" evidence="6">
    <location>
        <begin position="34"/>
        <end position="406"/>
    </location>
</feature>
<dbReference type="InterPro" id="IPR009003">
    <property type="entry name" value="Peptidase_S1_PA"/>
</dbReference>